<dbReference type="OrthoDB" id="9809583at2"/>
<dbReference type="Proteomes" id="UP000219573">
    <property type="component" value="Unassembled WGS sequence"/>
</dbReference>
<dbReference type="SUPFAM" id="SSF51445">
    <property type="entry name" value="(Trans)glycosidases"/>
    <property type="match status" value="1"/>
</dbReference>
<evidence type="ECO:0000313" key="2">
    <source>
        <dbReference type="EMBL" id="SNY44741.1"/>
    </source>
</evidence>
<organism evidence="2 3">
    <name type="scientific">Orenia metallireducens</name>
    <dbReference type="NCBI Taxonomy" id="1413210"/>
    <lineage>
        <taxon>Bacteria</taxon>
        <taxon>Bacillati</taxon>
        <taxon>Bacillota</taxon>
        <taxon>Clostridia</taxon>
        <taxon>Halanaerobiales</taxon>
        <taxon>Halobacteroidaceae</taxon>
        <taxon>Orenia</taxon>
    </lineage>
</organism>
<proteinExistence type="predicted"/>
<protein>
    <recommendedName>
        <fullName evidence="1">CBM6 domain-containing protein</fullName>
    </recommendedName>
</protein>
<sequence length="799" mass="89950">MHKLKVDLSEDTGEIRYGGIGFLYGLGDKGIPNYNTLAPLKIQVAAQKAPEGLQHPNGDALEIADIYKKSGGKQIQIYMQDVYPKWPYDEADIEDYLEKVELIAKKVAANSNREIFAYVPFNEPDAIWYNIHNKKEDFFNDWKLVYQRIRSIDKEALIAGPNNSYYDEGFYADFMAFAQGNDCLPDVVTWHELDNHFYSEWYDHYNSYRKIEDTLGIAPREIAINEYGTFMDLSVPGQLIQWLARFEDTKVDACLAYWHDAGSLDDLVVENNKVTGAWWLYKWYSDMTGHTVKVTPPNRNKAGLQGIATLDSEKEEARLLLGGVNGDIDIVIDGFEDIDSFDNDVYIEILSAEWTGQKGASIGPSFELAGDYKIVDGKVAIKVPKVEISSAYQLIITADRDNKSTDYQKSWKQSYQAEEGKITNASIFAGGYFDGNNLYNPTDNYNSKGHRVGDIRRDSSRVEFSVEVPHTGNYLMDIFYGNGHGDIAEQLVQVDDRQWSKVVYPPTIAWKYEARKSVELYLEKGNHTITFAKADKAMSRAKLSVDLDKIDLTYLGLDADTNSARIAYLERFTFDEGDNSFVISVQADAYYTIELDYGASSNNSEAITLKVNDLEITNLSSKDNKYLTIFLQAGINLVSFADKQLAIEAIKLHSQEAIASFEAESNINTLSGTAVIKESRYASGGKYVSGIGAGAENKLIFNQIKVTEAGNYKLLIHYANAQKLGGHMYNVDIVDRAAEINVNGEKTQKVYFRNTFTWNNYCTVVIDIRLKAGENTITFANETSLAPAIDKVEIYKIYC</sequence>
<dbReference type="RefSeq" id="WP_097019315.1">
    <property type="nucleotide sequence ID" value="NZ_OBDZ01000035.1"/>
</dbReference>
<dbReference type="PROSITE" id="PS51175">
    <property type="entry name" value="CBM6"/>
    <property type="match status" value="1"/>
</dbReference>
<feature type="domain" description="CBM6" evidence="1">
    <location>
        <begin position="659"/>
        <end position="795"/>
    </location>
</feature>
<reference evidence="3" key="1">
    <citation type="submission" date="2017-09" db="EMBL/GenBank/DDBJ databases">
        <authorList>
            <person name="Varghese N."/>
            <person name="Submissions S."/>
        </authorList>
    </citation>
    <scope>NUCLEOTIDE SEQUENCE [LARGE SCALE GENOMIC DNA]</scope>
    <source>
        <strain evidence="3">MSL47</strain>
    </source>
</reference>
<evidence type="ECO:0000259" key="1">
    <source>
        <dbReference type="PROSITE" id="PS51175"/>
    </source>
</evidence>
<dbReference type="Gene3D" id="2.60.120.260">
    <property type="entry name" value="Galactose-binding domain-like"/>
    <property type="match status" value="2"/>
</dbReference>
<gene>
    <name evidence="2" type="ORF">SAMN06265827_1358</name>
</gene>
<dbReference type="SUPFAM" id="SSF49785">
    <property type="entry name" value="Galactose-binding domain-like"/>
    <property type="match status" value="2"/>
</dbReference>
<dbReference type="GO" id="GO:0030246">
    <property type="term" value="F:carbohydrate binding"/>
    <property type="evidence" value="ECO:0007669"/>
    <property type="project" value="InterPro"/>
</dbReference>
<dbReference type="Gene3D" id="3.20.20.80">
    <property type="entry name" value="Glycosidases"/>
    <property type="match status" value="1"/>
</dbReference>
<dbReference type="InterPro" id="IPR005084">
    <property type="entry name" value="CBM6"/>
</dbReference>
<name>A0A285ICS6_9FIRM</name>
<dbReference type="InterPro" id="IPR008979">
    <property type="entry name" value="Galactose-bd-like_sf"/>
</dbReference>
<dbReference type="InterPro" id="IPR017853">
    <property type="entry name" value="GH"/>
</dbReference>
<dbReference type="EMBL" id="OBDZ01000035">
    <property type="protein sequence ID" value="SNY44741.1"/>
    <property type="molecule type" value="Genomic_DNA"/>
</dbReference>
<accession>A0A285ICS6</accession>
<keyword evidence="3" id="KW-1185">Reference proteome</keyword>
<evidence type="ECO:0000313" key="3">
    <source>
        <dbReference type="Proteomes" id="UP000219573"/>
    </source>
</evidence>
<dbReference type="AlphaFoldDB" id="A0A285ICS6"/>
<dbReference type="CDD" id="cd04081">
    <property type="entry name" value="CBM35_galactosidase-like"/>
    <property type="match status" value="1"/>
</dbReference>